<feature type="domain" description="Cas12f1-like TNB" evidence="2">
    <location>
        <begin position="197"/>
        <end position="253"/>
    </location>
</feature>
<dbReference type="GO" id="GO:0003677">
    <property type="term" value="F:DNA binding"/>
    <property type="evidence" value="ECO:0007669"/>
    <property type="project" value="UniProtKB-KW"/>
</dbReference>
<dbReference type="InterPro" id="IPR010095">
    <property type="entry name" value="Cas12f1-like_TNB"/>
</dbReference>
<keyword evidence="1" id="KW-0238">DNA-binding</keyword>
<dbReference type="NCBIfam" id="TIGR01766">
    <property type="entry name" value="IS200/IS605 family accessory protein TnpB-like domain"/>
    <property type="match status" value="1"/>
</dbReference>
<dbReference type="Pfam" id="PF07282">
    <property type="entry name" value="Cas12f1-like_TNB"/>
    <property type="match status" value="1"/>
</dbReference>
<sequence>NINYFKRLPKIEIKNVSITLDKNVYNIVQGNTFDEFIEIKLPYIEEGYIQKRKFVRIPIKQHKHSLKYKDWTRKDAIILNQYGVTFIYEKETPPKRKVENSIGIDIGYKKLLTTSSNNYYGIEMQRIYEKLSRQKQGSKNFKQTLVERDKLINQFCNELNGNENFDELVVENLKNVKHKSKINRKFMNKLQRWTYPKVINKLERLSEEEGFQLTKIDPAYTSQRCSKCGSIDKKSRKGEVYQCSCGLEIDADF</sequence>
<protein>
    <recommendedName>
        <fullName evidence="2">Cas12f1-like TNB domain-containing protein</fullName>
    </recommendedName>
</protein>
<evidence type="ECO:0000313" key="3">
    <source>
        <dbReference type="EMBL" id="GAG39259.1"/>
    </source>
</evidence>
<dbReference type="EMBL" id="BARS01040763">
    <property type="protein sequence ID" value="GAG39259.1"/>
    <property type="molecule type" value="Genomic_DNA"/>
</dbReference>
<accession>X0X7P3</accession>
<proteinExistence type="predicted"/>
<comment type="caution">
    <text evidence="3">The sequence shown here is derived from an EMBL/GenBank/DDBJ whole genome shotgun (WGS) entry which is preliminary data.</text>
</comment>
<feature type="non-terminal residue" evidence="3">
    <location>
        <position position="253"/>
    </location>
</feature>
<feature type="non-terminal residue" evidence="3">
    <location>
        <position position="1"/>
    </location>
</feature>
<dbReference type="AlphaFoldDB" id="X0X7P3"/>
<organism evidence="3">
    <name type="scientific">marine sediment metagenome</name>
    <dbReference type="NCBI Taxonomy" id="412755"/>
    <lineage>
        <taxon>unclassified sequences</taxon>
        <taxon>metagenomes</taxon>
        <taxon>ecological metagenomes</taxon>
    </lineage>
</organism>
<gene>
    <name evidence="3" type="ORF">S01H1_62093</name>
</gene>
<name>X0X7P3_9ZZZZ</name>
<reference evidence="3" key="1">
    <citation type="journal article" date="2014" name="Front. Microbiol.">
        <title>High frequency of phylogenetically diverse reductive dehalogenase-homologous genes in deep subseafloor sedimentary metagenomes.</title>
        <authorList>
            <person name="Kawai M."/>
            <person name="Futagami T."/>
            <person name="Toyoda A."/>
            <person name="Takaki Y."/>
            <person name="Nishi S."/>
            <person name="Hori S."/>
            <person name="Arai W."/>
            <person name="Tsubouchi T."/>
            <person name="Morono Y."/>
            <person name="Uchiyama I."/>
            <person name="Ito T."/>
            <person name="Fujiyama A."/>
            <person name="Inagaki F."/>
            <person name="Takami H."/>
        </authorList>
    </citation>
    <scope>NUCLEOTIDE SEQUENCE</scope>
    <source>
        <strain evidence="3">Expedition CK06-06</strain>
    </source>
</reference>
<evidence type="ECO:0000256" key="1">
    <source>
        <dbReference type="ARBA" id="ARBA00023125"/>
    </source>
</evidence>
<evidence type="ECO:0000259" key="2">
    <source>
        <dbReference type="Pfam" id="PF07282"/>
    </source>
</evidence>